<name>A0A543CQE0_9ACTN</name>
<dbReference type="InterPro" id="IPR029044">
    <property type="entry name" value="Nucleotide-diphossugar_trans"/>
</dbReference>
<dbReference type="RefSeq" id="WP_141958023.1">
    <property type="nucleotide sequence ID" value="NZ_VFOZ01000001.1"/>
</dbReference>
<comment type="caution">
    <text evidence="1">The sequence shown here is derived from an EMBL/GenBank/DDBJ whole genome shotgun (WGS) entry which is preliminary data.</text>
</comment>
<keyword evidence="2" id="KW-1185">Reference proteome</keyword>
<dbReference type="InterPro" id="IPR018641">
    <property type="entry name" value="Trfase_1_rSAM/seldom-assoc"/>
</dbReference>
<dbReference type="PANTHER" id="PTHR36529:SF1">
    <property type="entry name" value="GLYCOSYLTRANSFERASE"/>
    <property type="match status" value="1"/>
</dbReference>
<evidence type="ECO:0008006" key="3">
    <source>
        <dbReference type="Google" id="ProtNLM"/>
    </source>
</evidence>
<dbReference type="Gene3D" id="3.90.550.10">
    <property type="entry name" value="Spore Coat Polysaccharide Biosynthesis Protein SpsA, Chain A"/>
    <property type="match status" value="1"/>
</dbReference>
<dbReference type="PANTHER" id="PTHR36529">
    <property type="entry name" value="SLL1095 PROTEIN"/>
    <property type="match status" value="1"/>
</dbReference>
<dbReference type="OrthoDB" id="9798250at2"/>
<dbReference type="SUPFAM" id="SSF53448">
    <property type="entry name" value="Nucleotide-diphospho-sugar transferases"/>
    <property type="match status" value="1"/>
</dbReference>
<protein>
    <recommendedName>
        <fullName evidence="3">Glycosyltransferase A (GT-A) superfamily protein (DUF2064 family)</fullName>
    </recommendedName>
</protein>
<evidence type="ECO:0000313" key="1">
    <source>
        <dbReference type="EMBL" id="TQL99315.1"/>
    </source>
</evidence>
<reference evidence="1 2" key="1">
    <citation type="submission" date="2019-06" db="EMBL/GenBank/DDBJ databases">
        <title>Sequencing the genomes of 1000 actinobacteria strains.</title>
        <authorList>
            <person name="Klenk H.-P."/>
        </authorList>
    </citation>
    <scope>NUCLEOTIDE SEQUENCE [LARGE SCALE GENOMIC DNA]</scope>
    <source>
        <strain evidence="1 2">DSM 102200</strain>
    </source>
</reference>
<dbReference type="AlphaFoldDB" id="A0A543CQE0"/>
<dbReference type="Pfam" id="PF09837">
    <property type="entry name" value="DUF2064"/>
    <property type="match status" value="1"/>
</dbReference>
<dbReference type="Proteomes" id="UP000316096">
    <property type="component" value="Unassembled WGS sequence"/>
</dbReference>
<sequence length="218" mass="22589">MILLVLAKAPVPGRVKTRLCPPATPEQAAAIAAAALLDTLDAVGALPGGRTVLALAGDPANVRCGSELTSALRKVRTVRQRGSCLGERIAAAHLDASAMLPGLPTLQVGMDTPQIDRGLLETCRRRLHAPGVEAVLGPADDGGWWALGLRDPKAASAIVGVETSRPDTGARTEQALRRRGLRLALLPALSDVDTVEDAVRVAAAAPMTRFAAEVGKLL</sequence>
<gene>
    <name evidence="1" type="ORF">FB559_4984</name>
</gene>
<proteinExistence type="predicted"/>
<organism evidence="1 2">
    <name type="scientific">Actinoallomurus bryophytorum</name>
    <dbReference type="NCBI Taxonomy" id="1490222"/>
    <lineage>
        <taxon>Bacteria</taxon>
        <taxon>Bacillati</taxon>
        <taxon>Actinomycetota</taxon>
        <taxon>Actinomycetes</taxon>
        <taxon>Streptosporangiales</taxon>
        <taxon>Thermomonosporaceae</taxon>
        <taxon>Actinoallomurus</taxon>
    </lineage>
</organism>
<evidence type="ECO:0000313" key="2">
    <source>
        <dbReference type="Proteomes" id="UP000316096"/>
    </source>
</evidence>
<dbReference type="EMBL" id="VFOZ01000001">
    <property type="protein sequence ID" value="TQL99315.1"/>
    <property type="molecule type" value="Genomic_DNA"/>
</dbReference>
<accession>A0A543CQE0</accession>